<dbReference type="OrthoDB" id="156739at2"/>
<proteinExistence type="predicted"/>
<dbReference type="RefSeq" id="WP_042227862.1">
    <property type="nucleotide sequence ID" value="NZ_CP026520.1"/>
</dbReference>
<dbReference type="GeneID" id="95375915"/>
<dbReference type="PANTHER" id="PTHR43877:SF2">
    <property type="entry name" value="AMINOALKYLPHOSPHONATE N-ACETYLTRANSFERASE-RELATED"/>
    <property type="match status" value="1"/>
</dbReference>
<gene>
    <name evidence="4" type="ORF">M5X16_23155</name>
    <name evidence="5" type="ORF">PC41400_13955</name>
</gene>
<evidence type="ECO:0000256" key="2">
    <source>
        <dbReference type="ARBA" id="ARBA00023315"/>
    </source>
</evidence>
<name>A0A410WWV6_9BACL</name>
<dbReference type="InterPro" id="IPR050832">
    <property type="entry name" value="Bact_Acetyltransf"/>
</dbReference>
<dbReference type="Pfam" id="PF00583">
    <property type="entry name" value="Acetyltransf_1"/>
    <property type="match status" value="1"/>
</dbReference>
<dbReference type="Proteomes" id="UP000288943">
    <property type="component" value="Chromosome"/>
</dbReference>
<dbReference type="PROSITE" id="PS51186">
    <property type="entry name" value="GNAT"/>
    <property type="match status" value="1"/>
</dbReference>
<dbReference type="EMBL" id="CP026520">
    <property type="protein sequence ID" value="QAV18721.1"/>
    <property type="molecule type" value="Genomic_DNA"/>
</dbReference>
<dbReference type="GO" id="GO:0016747">
    <property type="term" value="F:acyltransferase activity, transferring groups other than amino-acyl groups"/>
    <property type="evidence" value="ECO:0007669"/>
    <property type="project" value="InterPro"/>
</dbReference>
<dbReference type="Gene3D" id="3.40.630.30">
    <property type="match status" value="1"/>
</dbReference>
<accession>A0A410WWV6</accession>
<dbReference type="InterPro" id="IPR000182">
    <property type="entry name" value="GNAT_dom"/>
</dbReference>
<evidence type="ECO:0000259" key="3">
    <source>
        <dbReference type="PROSITE" id="PS51186"/>
    </source>
</evidence>
<reference evidence="4 7" key="2">
    <citation type="submission" date="2022-05" db="EMBL/GenBank/DDBJ databases">
        <title>Genome Sequencing of Bee-Associated Microbes.</title>
        <authorList>
            <person name="Dunlap C."/>
        </authorList>
    </citation>
    <scope>NUCLEOTIDE SEQUENCE [LARGE SCALE GENOMIC DNA]</scope>
    <source>
        <strain evidence="4 7">NRRL B-23120</strain>
    </source>
</reference>
<dbReference type="Proteomes" id="UP001527202">
    <property type="component" value="Unassembled WGS sequence"/>
</dbReference>
<evidence type="ECO:0000256" key="1">
    <source>
        <dbReference type="ARBA" id="ARBA00022679"/>
    </source>
</evidence>
<dbReference type="CDD" id="cd04301">
    <property type="entry name" value="NAT_SF"/>
    <property type="match status" value="1"/>
</dbReference>
<evidence type="ECO:0000313" key="6">
    <source>
        <dbReference type="Proteomes" id="UP000288943"/>
    </source>
</evidence>
<keyword evidence="2" id="KW-0012">Acyltransferase</keyword>
<dbReference type="PANTHER" id="PTHR43877">
    <property type="entry name" value="AMINOALKYLPHOSPHONATE N-ACETYLTRANSFERASE-RELATED-RELATED"/>
    <property type="match status" value="1"/>
</dbReference>
<protein>
    <submittedName>
        <fullName evidence="4 5">N-acetyltransferase</fullName>
    </submittedName>
</protein>
<dbReference type="SUPFAM" id="SSF55729">
    <property type="entry name" value="Acyl-CoA N-acyltransferases (Nat)"/>
    <property type="match status" value="1"/>
</dbReference>
<sequence length="145" mass="16543">MEIRKPIPEEIQQIRRLSPQALSEGTLGKAEPDRDKVRQLVDPLLKKGCYYLIAAEEKRLAGWVLIGESKDSFTDRVIGFVYELYVLEHFRGRGVSRKLMQEAVEQLKSLGYPEVRLSVYAGNHALHLYESLGFAPRTITMTLPL</sequence>
<dbReference type="EMBL" id="JAMDMJ010000033">
    <property type="protein sequence ID" value="MCY9598656.1"/>
    <property type="molecule type" value="Genomic_DNA"/>
</dbReference>
<reference evidence="5 6" key="1">
    <citation type="submission" date="2018-01" db="EMBL/GenBank/DDBJ databases">
        <title>The whole genome sequencing and assembly of Paenibacillus chitinolyticus KCCM 41400 strain.</title>
        <authorList>
            <person name="Kim J.-Y."/>
            <person name="Park M.-K."/>
            <person name="Lee Y.-J."/>
            <person name="Yi H."/>
            <person name="Bahn Y.-S."/>
            <person name="Kim J.F."/>
            <person name="Lee D.-W."/>
        </authorList>
    </citation>
    <scope>NUCLEOTIDE SEQUENCE [LARGE SCALE GENOMIC DNA]</scope>
    <source>
        <strain evidence="5 6">KCCM 41400</strain>
    </source>
</reference>
<feature type="domain" description="N-acetyltransferase" evidence="3">
    <location>
        <begin position="1"/>
        <end position="145"/>
    </location>
</feature>
<evidence type="ECO:0000313" key="4">
    <source>
        <dbReference type="EMBL" id="MCY9598656.1"/>
    </source>
</evidence>
<evidence type="ECO:0000313" key="7">
    <source>
        <dbReference type="Proteomes" id="UP001527202"/>
    </source>
</evidence>
<keyword evidence="7" id="KW-1185">Reference proteome</keyword>
<keyword evidence="1 5" id="KW-0808">Transferase</keyword>
<dbReference type="AlphaFoldDB" id="A0A410WWV6"/>
<dbReference type="InterPro" id="IPR016181">
    <property type="entry name" value="Acyl_CoA_acyltransferase"/>
</dbReference>
<organism evidence="5 6">
    <name type="scientific">Paenibacillus chitinolyticus</name>
    <dbReference type="NCBI Taxonomy" id="79263"/>
    <lineage>
        <taxon>Bacteria</taxon>
        <taxon>Bacillati</taxon>
        <taxon>Bacillota</taxon>
        <taxon>Bacilli</taxon>
        <taxon>Bacillales</taxon>
        <taxon>Paenibacillaceae</taxon>
        <taxon>Paenibacillus</taxon>
    </lineage>
</organism>
<evidence type="ECO:0000313" key="5">
    <source>
        <dbReference type="EMBL" id="QAV18721.1"/>
    </source>
</evidence>
<dbReference type="KEGG" id="pchi:PC41400_13955"/>